<dbReference type="PANTHER" id="PTHR33246:SF51">
    <property type="entry name" value="MYB_SANT-LIKE DOMAIN-CONTAINING PROTEIN"/>
    <property type="match status" value="1"/>
</dbReference>
<protein>
    <submittedName>
        <fullName evidence="2">Uncharacterized protein</fullName>
    </submittedName>
</protein>
<sequence length="383" mass="42059">MASTSEQIPPLKPPPQQTKGKKPTMVYDTSTHPALKLFGINQLKPPGQESNYLNWPKKVHLANICYILNFEDNARGTWEALAQAHQDSTSVGRMYWLRKLTLARMTSADINTHLKEMSRYFKNLNSLVSIDKPLTLDNIYSTSLLISLPLNWLPCVSAIMNRERVPSTQVISALKQEALSRKSRTDNDPVSISVSKVSNSTSKNHHSGHKRAKKAGKTSVVQAGGDYTSADKDSDFSGSSVDDKKPSAQNMTVSGNTQSDIDKPTVDNTPVRLADHSSVKATHRGLASLPLPVPTSVPTLVVPSLHKPLLAVSGLCNQSLTVVFGKKDCNIYNSNVRAVKGKVVGQGYRKGNHYYLPTSDVISYMTKIPQNPKINSTLLDFHN</sequence>
<feature type="region of interest" description="Disordered" evidence="1">
    <location>
        <begin position="178"/>
        <end position="270"/>
    </location>
</feature>
<feature type="compositionally biased region" description="Basic and acidic residues" evidence="1">
    <location>
        <begin position="178"/>
        <end position="187"/>
    </location>
</feature>
<evidence type="ECO:0000256" key="1">
    <source>
        <dbReference type="SAM" id="MobiDB-lite"/>
    </source>
</evidence>
<dbReference type="PANTHER" id="PTHR33246">
    <property type="entry name" value="CCHC-TYPE DOMAIN-CONTAINING PROTEIN"/>
    <property type="match status" value="1"/>
</dbReference>
<feature type="compositionally biased region" description="Basic and acidic residues" evidence="1">
    <location>
        <begin position="229"/>
        <end position="246"/>
    </location>
</feature>
<name>A0A2N5TRD3_9BASI</name>
<evidence type="ECO:0000313" key="2">
    <source>
        <dbReference type="EMBL" id="PLW28065.1"/>
    </source>
</evidence>
<feature type="compositionally biased region" description="Low complexity" evidence="1">
    <location>
        <begin position="191"/>
        <end position="202"/>
    </location>
</feature>
<comment type="caution">
    <text evidence="2">The sequence shown here is derived from an EMBL/GenBank/DDBJ whole genome shotgun (WGS) entry which is preliminary data.</text>
</comment>
<dbReference type="AlphaFoldDB" id="A0A2N5TRD3"/>
<dbReference type="Pfam" id="PF14223">
    <property type="entry name" value="Retrotran_gag_2"/>
    <property type="match status" value="1"/>
</dbReference>
<dbReference type="EMBL" id="PGCI01000379">
    <property type="protein sequence ID" value="PLW28065.1"/>
    <property type="molecule type" value="Genomic_DNA"/>
</dbReference>
<feature type="compositionally biased region" description="Polar residues" evidence="1">
    <location>
        <begin position="247"/>
        <end position="259"/>
    </location>
</feature>
<accession>A0A2N5TRD3</accession>
<feature type="region of interest" description="Disordered" evidence="1">
    <location>
        <begin position="1"/>
        <end position="25"/>
    </location>
</feature>
<proteinExistence type="predicted"/>
<evidence type="ECO:0000313" key="3">
    <source>
        <dbReference type="Proteomes" id="UP000235392"/>
    </source>
</evidence>
<reference evidence="2 3" key="1">
    <citation type="submission" date="2017-11" db="EMBL/GenBank/DDBJ databases">
        <title>De novo assembly and phasing of dikaryotic genomes from two isolates of Puccinia coronata f. sp. avenae, the causal agent of oat crown rust.</title>
        <authorList>
            <person name="Miller M.E."/>
            <person name="Zhang Y."/>
            <person name="Omidvar V."/>
            <person name="Sperschneider J."/>
            <person name="Schwessinger B."/>
            <person name="Raley C."/>
            <person name="Palmer J.M."/>
            <person name="Garnica D."/>
            <person name="Upadhyaya N."/>
            <person name="Rathjen J."/>
            <person name="Taylor J.M."/>
            <person name="Park R.F."/>
            <person name="Dodds P.N."/>
            <person name="Hirsch C.D."/>
            <person name="Kianian S.F."/>
            <person name="Figueroa M."/>
        </authorList>
    </citation>
    <scope>NUCLEOTIDE SEQUENCE [LARGE SCALE GENOMIC DNA]</scope>
    <source>
        <strain evidence="2">12SD80</strain>
    </source>
</reference>
<dbReference type="Proteomes" id="UP000235392">
    <property type="component" value="Unassembled WGS sequence"/>
</dbReference>
<gene>
    <name evidence="2" type="ORF">PCASD_22611</name>
</gene>
<feature type="compositionally biased region" description="Basic residues" evidence="1">
    <location>
        <begin position="203"/>
        <end position="216"/>
    </location>
</feature>
<organism evidence="2 3">
    <name type="scientific">Puccinia coronata f. sp. avenae</name>
    <dbReference type="NCBI Taxonomy" id="200324"/>
    <lineage>
        <taxon>Eukaryota</taxon>
        <taxon>Fungi</taxon>
        <taxon>Dikarya</taxon>
        <taxon>Basidiomycota</taxon>
        <taxon>Pucciniomycotina</taxon>
        <taxon>Pucciniomycetes</taxon>
        <taxon>Pucciniales</taxon>
        <taxon>Pucciniaceae</taxon>
        <taxon>Puccinia</taxon>
    </lineage>
</organism>